<dbReference type="HOGENOM" id="CLU_1541459_0_0_1"/>
<dbReference type="Proteomes" id="UP000008068">
    <property type="component" value="Unassembled WGS sequence"/>
</dbReference>
<organism evidence="4">
    <name type="scientific">Caenorhabditis brenneri</name>
    <name type="common">Nematode worm</name>
    <dbReference type="NCBI Taxonomy" id="135651"/>
    <lineage>
        <taxon>Eukaryota</taxon>
        <taxon>Metazoa</taxon>
        <taxon>Ecdysozoa</taxon>
        <taxon>Nematoda</taxon>
        <taxon>Chromadorea</taxon>
        <taxon>Rhabditida</taxon>
        <taxon>Rhabditina</taxon>
        <taxon>Rhabditomorpha</taxon>
        <taxon>Rhabditoidea</taxon>
        <taxon>Rhabditidae</taxon>
        <taxon>Peloderinae</taxon>
        <taxon>Caenorhabditis</taxon>
    </lineage>
</organism>
<dbReference type="AlphaFoldDB" id="G0NU44"/>
<dbReference type="InterPro" id="IPR006583">
    <property type="entry name" value="PAN-3_domain"/>
</dbReference>
<evidence type="ECO:0000313" key="4">
    <source>
        <dbReference type="Proteomes" id="UP000008068"/>
    </source>
</evidence>
<keyword evidence="1" id="KW-0732">Signal</keyword>
<gene>
    <name evidence="3" type="ORF">CAEBREN_02204</name>
</gene>
<dbReference type="EMBL" id="GL379947">
    <property type="protein sequence ID" value="EGT37698.1"/>
    <property type="molecule type" value="Genomic_DNA"/>
</dbReference>
<feature type="chain" id="PRO_5003405459" description="PAN-3 domain-containing protein" evidence="1">
    <location>
        <begin position="18"/>
        <end position="174"/>
    </location>
</feature>
<dbReference type="PANTHER" id="PTHR47629:SF1">
    <property type="entry name" value="C-TYPE LECTIN DOMAIN-CONTAINING PROTEIN-RELATED"/>
    <property type="match status" value="1"/>
</dbReference>
<evidence type="ECO:0000259" key="2">
    <source>
        <dbReference type="SMART" id="SM00605"/>
    </source>
</evidence>
<evidence type="ECO:0000256" key="1">
    <source>
        <dbReference type="SAM" id="SignalP"/>
    </source>
</evidence>
<dbReference type="Pfam" id="PF08277">
    <property type="entry name" value="PAN_3"/>
    <property type="match status" value="1"/>
</dbReference>
<sequence length="174" mass="19880">MILSGLLLTIFITFVVKNKFPKYHIHFFLFQKSQNTMMVVWGKPTLLVNTAPHFNKTNKWTECIQSCYDWKLCVVAFQNTTGCNLYTYDMPPILKKTNAAEGSKVAVRAINSEKGACPIGINYQNASVSLMLVKVSYSFRLQGYLYDDTAFFPIKVYYNVSLTGSYWKFSVVCV</sequence>
<reference evidence="4" key="1">
    <citation type="submission" date="2011-07" db="EMBL/GenBank/DDBJ databases">
        <authorList>
            <consortium name="Caenorhabditis brenneri Sequencing and Analysis Consortium"/>
            <person name="Wilson R.K."/>
        </authorList>
    </citation>
    <scope>NUCLEOTIDE SEQUENCE [LARGE SCALE GENOMIC DNA]</scope>
    <source>
        <strain evidence="4">PB2801</strain>
    </source>
</reference>
<dbReference type="SMART" id="SM00605">
    <property type="entry name" value="CW"/>
    <property type="match status" value="1"/>
</dbReference>
<protein>
    <recommendedName>
        <fullName evidence="2">PAN-3 domain-containing protein</fullName>
    </recommendedName>
</protein>
<proteinExistence type="predicted"/>
<feature type="signal peptide" evidence="1">
    <location>
        <begin position="1"/>
        <end position="17"/>
    </location>
</feature>
<feature type="domain" description="PAN-3" evidence="2">
    <location>
        <begin position="20"/>
        <end position="171"/>
    </location>
</feature>
<keyword evidence="4" id="KW-1185">Reference proteome</keyword>
<name>G0NU44_CAEBE</name>
<dbReference type="InParanoid" id="G0NU44"/>
<dbReference type="PANTHER" id="PTHR47629">
    <property type="entry name" value="C-TYPE LECTIN-RELATED"/>
    <property type="match status" value="1"/>
</dbReference>
<evidence type="ECO:0000313" key="3">
    <source>
        <dbReference type="EMBL" id="EGT37698.1"/>
    </source>
</evidence>
<accession>G0NU44</accession>